<evidence type="ECO:0000313" key="1">
    <source>
        <dbReference type="EMBL" id="BEH01059.1"/>
    </source>
</evidence>
<dbReference type="KEGG" id="broo:brsh051_03400"/>
<organism evidence="1 2">
    <name type="scientific">Brooklawnia propionicigenes</name>
    <dbReference type="NCBI Taxonomy" id="3041175"/>
    <lineage>
        <taxon>Bacteria</taxon>
        <taxon>Bacillati</taxon>
        <taxon>Actinomycetota</taxon>
        <taxon>Actinomycetes</taxon>
        <taxon>Propionibacteriales</taxon>
        <taxon>Propionibacteriaceae</taxon>
        <taxon>Brooklawnia</taxon>
    </lineage>
</organism>
<dbReference type="EMBL" id="AP028056">
    <property type="protein sequence ID" value="BEH01059.1"/>
    <property type="molecule type" value="Genomic_DNA"/>
</dbReference>
<sequence>MRLILGGVMGEPATTYITSWSLRKEFVSGAEFEVGQISLPRWITNRQVQRVLTEQAEVGGWELMRLRRYRDGSCQAWLRRRIIRARPTYPL</sequence>
<dbReference type="AlphaFoldDB" id="A0AAN0MEW6"/>
<accession>A0AAN0MEW6</accession>
<keyword evidence="2" id="KW-1185">Reference proteome</keyword>
<gene>
    <name evidence="1" type="ORF">brsh051_03400</name>
</gene>
<proteinExistence type="predicted"/>
<dbReference type="Proteomes" id="UP001431656">
    <property type="component" value="Chromosome"/>
</dbReference>
<dbReference type="InterPro" id="IPR043758">
    <property type="entry name" value="DUF5703"/>
</dbReference>
<name>A0AAN0MEW6_9ACTN</name>
<dbReference type="Pfam" id="PF18963">
    <property type="entry name" value="DUF5703"/>
    <property type="match status" value="1"/>
</dbReference>
<evidence type="ECO:0000313" key="2">
    <source>
        <dbReference type="Proteomes" id="UP001431656"/>
    </source>
</evidence>
<reference evidence="1" key="1">
    <citation type="journal article" date="2024" name="Int. J. Syst. Evol. Microbiol.">
        <title>Brooklawnia propionicigenes sp. nov., a facultatively anaerobic, propionate-producing bacterium isolated from a methanogenic reactor treating waste from cattle farms.</title>
        <authorList>
            <person name="Akita Y."/>
            <person name="Ueki A."/>
            <person name="Tonouchi A."/>
            <person name="Sugawara Y."/>
            <person name="Honma S."/>
            <person name="Kaku N."/>
            <person name="Ueki K."/>
        </authorList>
    </citation>
    <scope>NUCLEOTIDE SEQUENCE</scope>
    <source>
        <strain evidence="1">SH051</strain>
    </source>
</reference>
<protein>
    <submittedName>
        <fullName evidence="1">Uncharacterized protein</fullName>
    </submittedName>
</protein>